<dbReference type="Proteomes" id="UP000297245">
    <property type="component" value="Unassembled WGS sequence"/>
</dbReference>
<dbReference type="AlphaFoldDB" id="A0A4S8L4M1"/>
<accession>A0A4S8L4M1</accession>
<keyword evidence="3" id="KW-1185">Reference proteome</keyword>
<feature type="region of interest" description="Disordered" evidence="1">
    <location>
        <begin position="59"/>
        <end position="141"/>
    </location>
</feature>
<evidence type="ECO:0000313" key="3">
    <source>
        <dbReference type="Proteomes" id="UP000297245"/>
    </source>
</evidence>
<evidence type="ECO:0000313" key="2">
    <source>
        <dbReference type="EMBL" id="THU82998.1"/>
    </source>
</evidence>
<feature type="compositionally biased region" description="Low complexity" evidence="1">
    <location>
        <begin position="70"/>
        <end position="90"/>
    </location>
</feature>
<dbReference type="OrthoDB" id="3056089at2759"/>
<evidence type="ECO:0000256" key="1">
    <source>
        <dbReference type="SAM" id="MobiDB-lite"/>
    </source>
</evidence>
<feature type="region of interest" description="Disordered" evidence="1">
    <location>
        <begin position="1"/>
        <end position="26"/>
    </location>
</feature>
<dbReference type="EMBL" id="ML179693">
    <property type="protein sequence ID" value="THU82998.1"/>
    <property type="molecule type" value="Genomic_DNA"/>
</dbReference>
<protein>
    <submittedName>
        <fullName evidence="2">Uncharacterized protein</fullName>
    </submittedName>
</protein>
<sequence>MPRAQSDWHPQPFTTTMPPRKASAAVREVDTMARQAIAEAVSKNPNVARFFHSTPATIAAKTKKRKKKTGTSAAEGSTITTTTTTNTVINDSDPETRLSIDETSDLSDLDDAESSAPKRTRTTSEPILSPAAPSEDDAEPEATASEITYYVNILKPQAAPGRGRPPRAPKEEYEQRALFSLPETARYSALLVEIARVLKISVNAVFAIGDRISWSKQSSTSAKMLLGGDVGYRALVKEVTKARAGSFMVMLFMPPPQIVVGVTELMDMTDNRNETFNTTSTSIAQQQATFDQQISAEMINLESLYPVGNHPSFPGKRIFKHPDTGFLYELNHLNMSSWCNHIVKGTATDKKPPSVTHFDAVKRIKNIPPPPPPLSAVAPPSVTPPATATPMSALGFGSVSITDLLALGMLQQMMSNGHPLTNSLPSLRLAIPAHHHATYGPPMTALTPSAAANSLPPSPNNGLKVDVPLDAFCKQYRLDDTIKSKLETLGYVPGDRNLLKLSEDEWRGKAGFATLTWGRVKDIHKRFMEDTVRGKWADYAITEDSDLS</sequence>
<feature type="compositionally biased region" description="Acidic residues" evidence="1">
    <location>
        <begin position="102"/>
        <end position="113"/>
    </location>
</feature>
<name>A0A4S8L4M1_DENBC</name>
<gene>
    <name evidence="2" type="ORF">K435DRAFT_871748</name>
</gene>
<proteinExistence type="predicted"/>
<reference evidence="2 3" key="1">
    <citation type="journal article" date="2019" name="Nat. Ecol. Evol.">
        <title>Megaphylogeny resolves global patterns of mushroom evolution.</title>
        <authorList>
            <person name="Varga T."/>
            <person name="Krizsan K."/>
            <person name="Foldi C."/>
            <person name="Dima B."/>
            <person name="Sanchez-Garcia M."/>
            <person name="Sanchez-Ramirez S."/>
            <person name="Szollosi G.J."/>
            <person name="Szarkandi J.G."/>
            <person name="Papp V."/>
            <person name="Albert L."/>
            <person name="Andreopoulos W."/>
            <person name="Angelini C."/>
            <person name="Antonin V."/>
            <person name="Barry K.W."/>
            <person name="Bougher N.L."/>
            <person name="Buchanan P."/>
            <person name="Buyck B."/>
            <person name="Bense V."/>
            <person name="Catcheside P."/>
            <person name="Chovatia M."/>
            <person name="Cooper J."/>
            <person name="Damon W."/>
            <person name="Desjardin D."/>
            <person name="Finy P."/>
            <person name="Geml J."/>
            <person name="Haridas S."/>
            <person name="Hughes K."/>
            <person name="Justo A."/>
            <person name="Karasinski D."/>
            <person name="Kautmanova I."/>
            <person name="Kiss B."/>
            <person name="Kocsube S."/>
            <person name="Kotiranta H."/>
            <person name="LaButti K.M."/>
            <person name="Lechner B.E."/>
            <person name="Liimatainen K."/>
            <person name="Lipzen A."/>
            <person name="Lukacs Z."/>
            <person name="Mihaltcheva S."/>
            <person name="Morgado L.N."/>
            <person name="Niskanen T."/>
            <person name="Noordeloos M.E."/>
            <person name="Ohm R.A."/>
            <person name="Ortiz-Santana B."/>
            <person name="Ovrebo C."/>
            <person name="Racz N."/>
            <person name="Riley R."/>
            <person name="Savchenko A."/>
            <person name="Shiryaev A."/>
            <person name="Soop K."/>
            <person name="Spirin V."/>
            <person name="Szebenyi C."/>
            <person name="Tomsovsky M."/>
            <person name="Tulloss R.E."/>
            <person name="Uehling J."/>
            <person name="Grigoriev I.V."/>
            <person name="Vagvolgyi C."/>
            <person name="Papp T."/>
            <person name="Martin F.M."/>
            <person name="Miettinen O."/>
            <person name="Hibbett D.S."/>
            <person name="Nagy L.G."/>
        </authorList>
    </citation>
    <scope>NUCLEOTIDE SEQUENCE [LARGE SCALE GENOMIC DNA]</scope>
    <source>
        <strain evidence="2 3">CBS 962.96</strain>
    </source>
</reference>
<organism evidence="2 3">
    <name type="scientific">Dendrothele bispora (strain CBS 962.96)</name>
    <dbReference type="NCBI Taxonomy" id="1314807"/>
    <lineage>
        <taxon>Eukaryota</taxon>
        <taxon>Fungi</taxon>
        <taxon>Dikarya</taxon>
        <taxon>Basidiomycota</taxon>
        <taxon>Agaricomycotina</taxon>
        <taxon>Agaricomycetes</taxon>
        <taxon>Agaricomycetidae</taxon>
        <taxon>Agaricales</taxon>
        <taxon>Agaricales incertae sedis</taxon>
        <taxon>Dendrothele</taxon>
    </lineage>
</organism>